<accession>A0A6A6DCZ7</accession>
<dbReference type="SUPFAM" id="SSF48403">
    <property type="entry name" value="Ankyrin repeat"/>
    <property type="match status" value="1"/>
</dbReference>
<evidence type="ECO:0000313" key="5">
    <source>
        <dbReference type="Proteomes" id="UP000800200"/>
    </source>
</evidence>
<evidence type="ECO:0000256" key="1">
    <source>
        <dbReference type="ARBA" id="ARBA00022737"/>
    </source>
</evidence>
<gene>
    <name evidence="4" type="ORF">K469DRAFT_608401</name>
</gene>
<dbReference type="PROSITE" id="PS50297">
    <property type="entry name" value="ANK_REP_REGION"/>
    <property type="match status" value="1"/>
</dbReference>
<keyword evidence="2 3" id="KW-0040">ANK repeat</keyword>
<dbReference type="Proteomes" id="UP000800200">
    <property type="component" value="Unassembled WGS sequence"/>
</dbReference>
<protein>
    <submittedName>
        <fullName evidence="4">Ankyrin</fullName>
    </submittedName>
</protein>
<dbReference type="OrthoDB" id="4772757at2759"/>
<dbReference type="PANTHER" id="PTHR24198">
    <property type="entry name" value="ANKYRIN REPEAT AND PROTEIN KINASE DOMAIN-CONTAINING PROTEIN"/>
    <property type="match status" value="1"/>
</dbReference>
<dbReference type="Gene3D" id="1.25.40.20">
    <property type="entry name" value="Ankyrin repeat-containing domain"/>
    <property type="match status" value="1"/>
</dbReference>
<evidence type="ECO:0000256" key="2">
    <source>
        <dbReference type="ARBA" id="ARBA00023043"/>
    </source>
</evidence>
<dbReference type="PANTHER" id="PTHR24198:SF165">
    <property type="entry name" value="ANKYRIN REPEAT-CONTAINING PROTEIN-RELATED"/>
    <property type="match status" value="1"/>
</dbReference>
<dbReference type="AlphaFoldDB" id="A0A6A6DCZ7"/>
<name>A0A6A6DCZ7_9PEZI</name>
<sequence length="195" mass="21713">LYAVALSGLAPLVQMLIRRGADVNKCGRGEHGYPLIAAAKKGHAQIARTLLMAGADVNLSTSRHGISALEAAVESRDMATFRVILDAGADPNIHGSFSMNRFYVAFWTGGLEMARILLEQDAEFENETFLESVARYNQDPWFFKKILERYSNIDAQRGNEGYALHIAIEKGCEKTIWPLLNETRAPVRFQRVVKS</sequence>
<dbReference type="InterPro" id="IPR036770">
    <property type="entry name" value="Ankyrin_rpt-contain_sf"/>
</dbReference>
<dbReference type="InterPro" id="IPR002110">
    <property type="entry name" value="Ankyrin_rpt"/>
</dbReference>
<proteinExistence type="predicted"/>
<organism evidence="4 5">
    <name type="scientific">Zopfia rhizophila CBS 207.26</name>
    <dbReference type="NCBI Taxonomy" id="1314779"/>
    <lineage>
        <taxon>Eukaryota</taxon>
        <taxon>Fungi</taxon>
        <taxon>Dikarya</taxon>
        <taxon>Ascomycota</taxon>
        <taxon>Pezizomycotina</taxon>
        <taxon>Dothideomycetes</taxon>
        <taxon>Dothideomycetes incertae sedis</taxon>
        <taxon>Zopfiaceae</taxon>
        <taxon>Zopfia</taxon>
    </lineage>
</organism>
<keyword evidence="5" id="KW-1185">Reference proteome</keyword>
<feature type="repeat" description="ANK" evidence="3">
    <location>
        <begin position="1"/>
        <end position="28"/>
    </location>
</feature>
<feature type="repeat" description="ANK" evidence="3">
    <location>
        <begin position="30"/>
        <end position="62"/>
    </location>
</feature>
<dbReference type="PROSITE" id="PS50088">
    <property type="entry name" value="ANK_REPEAT"/>
    <property type="match status" value="3"/>
</dbReference>
<dbReference type="Pfam" id="PF12796">
    <property type="entry name" value="Ank_2"/>
    <property type="match status" value="1"/>
</dbReference>
<dbReference type="SMART" id="SM00248">
    <property type="entry name" value="ANK"/>
    <property type="match status" value="4"/>
</dbReference>
<keyword evidence="1" id="KW-0677">Repeat</keyword>
<evidence type="ECO:0000256" key="3">
    <source>
        <dbReference type="PROSITE-ProRule" id="PRU00023"/>
    </source>
</evidence>
<reference evidence="4" key="1">
    <citation type="journal article" date="2020" name="Stud. Mycol.">
        <title>101 Dothideomycetes genomes: a test case for predicting lifestyles and emergence of pathogens.</title>
        <authorList>
            <person name="Haridas S."/>
            <person name="Albert R."/>
            <person name="Binder M."/>
            <person name="Bloem J."/>
            <person name="Labutti K."/>
            <person name="Salamov A."/>
            <person name="Andreopoulos B."/>
            <person name="Baker S."/>
            <person name="Barry K."/>
            <person name="Bills G."/>
            <person name="Bluhm B."/>
            <person name="Cannon C."/>
            <person name="Castanera R."/>
            <person name="Culley D."/>
            <person name="Daum C."/>
            <person name="Ezra D."/>
            <person name="Gonzalez J."/>
            <person name="Henrissat B."/>
            <person name="Kuo A."/>
            <person name="Liang C."/>
            <person name="Lipzen A."/>
            <person name="Lutzoni F."/>
            <person name="Magnuson J."/>
            <person name="Mondo S."/>
            <person name="Nolan M."/>
            <person name="Ohm R."/>
            <person name="Pangilinan J."/>
            <person name="Park H.-J."/>
            <person name="Ramirez L."/>
            <person name="Alfaro M."/>
            <person name="Sun H."/>
            <person name="Tritt A."/>
            <person name="Yoshinaga Y."/>
            <person name="Zwiers L.-H."/>
            <person name="Turgeon B."/>
            <person name="Goodwin S."/>
            <person name="Spatafora J."/>
            <person name="Crous P."/>
            <person name="Grigoriev I."/>
        </authorList>
    </citation>
    <scope>NUCLEOTIDE SEQUENCE</scope>
    <source>
        <strain evidence="4">CBS 207.26</strain>
    </source>
</reference>
<evidence type="ECO:0000313" key="4">
    <source>
        <dbReference type="EMBL" id="KAF2176089.1"/>
    </source>
</evidence>
<dbReference type="EMBL" id="ML994715">
    <property type="protein sequence ID" value="KAF2176089.1"/>
    <property type="molecule type" value="Genomic_DNA"/>
</dbReference>
<feature type="repeat" description="ANK" evidence="3">
    <location>
        <begin position="64"/>
        <end position="96"/>
    </location>
</feature>
<feature type="non-terminal residue" evidence="4">
    <location>
        <position position="1"/>
    </location>
</feature>